<keyword evidence="3" id="KW-1185">Reference proteome</keyword>
<evidence type="ECO:0000256" key="1">
    <source>
        <dbReference type="SAM" id="MobiDB-lite"/>
    </source>
</evidence>
<protein>
    <submittedName>
        <fullName evidence="2">Uncharacterized protein</fullName>
    </submittedName>
</protein>
<sequence>MIATARSWTPGLFSRNPRITRFYHARIVQYRKAVPACPPSGLPAKDPKKLHFRASLHFDSTARALGASEVTAERQPPESQKSHDTDCCSSRPFPFSVRY</sequence>
<feature type="compositionally biased region" description="Basic and acidic residues" evidence="1">
    <location>
        <begin position="71"/>
        <end position="86"/>
    </location>
</feature>
<organism evidence="2 3">
    <name type="scientific">Glarea lozoyensis (strain ATCC 74030 / MF5533)</name>
    <dbReference type="NCBI Taxonomy" id="1104152"/>
    <lineage>
        <taxon>Eukaryota</taxon>
        <taxon>Fungi</taxon>
        <taxon>Dikarya</taxon>
        <taxon>Ascomycota</taxon>
        <taxon>Pezizomycotina</taxon>
        <taxon>Leotiomycetes</taxon>
        <taxon>Helotiales</taxon>
        <taxon>Helotiaceae</taxon>
        <taxon>Glarea</taxon>
    </lineage>
</organism>
<evidence type="ECO:0000313" key="3">
    <source>
        <dbReference type="Proteomes" id="UP000005446"/>
    </source>
</evidence>
<dbReference type="InParanoid" id="H0ECN6"/>
<evidence type="ECO:0000313" key="2">
    <source>
        <dbReference type="EMBL" id="EHL03540.1"/>
    </source>
</evidence>
<proteinExistence type="predicted"/>
<reference evidence="2 3" key="1">
    <citation type="journal article" date="2012" name="Eukaryot. Cell">
        <title>Genome sequence of the fungus Glarea lozoyensis: the first genome sequence of a species from the Helotiaceae family.</title>
        <authorList>
            <person name="Youssar L."/>
            <person name="Gruening B.A."/>
            <person name="Erxleben A."/>
            <person name="Guenther S."/>
            <person name="Huettel W."/>
        </authorList>
    </citation>
    <scope>NUCLEOTIDE SEQUENCE [LARGE SCALE GENOMIC DNA]</scope>
    <source>
        <strain evidence="3">ATCC 74030 / MF5533</strain>
    </source>
</reference>
<name>H0ECN6_GLAL7</name>
<dbReference type="AlphaFoldDB" id="H0ECN6"/>
<feature type="region of interest" description="Disordered" evidence="1">
    <location>
        <begin position="65"/>
        <end position="99"/>
    </location>
</feature>
<dbReference type="Proteomes" id="UP000005446">
    <property type="component" value="Unassembled WGS sequence"/>
</dbReference>
<dbReference type="HOGENOM" id="CLU_2320626_0_0_1"/>
<gene>
    <name evidence="2" type="ORF">M7I_0180</name>
</gene>
<dbReference type="EMBL" id="AGUE01000006">
    <property type="protein sequence ID" value="EHL03540.1"/>
    <property type="molecule type" value="Genomic_DNA"/>
</dbReference>
<accession>H0ECN6</accession>
<comment type="caution">
    <text evidence="2">The sequence shown here is derived from an EMBL/GenBank/DDBJ whole genome shotgun (WGS) entry which is preliminary data.</text>
</comment>